<feature type="compositionally biased region" description="Low complexity" evidence="1">
    <location>
        <begin position="848"/>
        <end position="858"/>
    </location>
</feature>
<protein>
    <submittedName>
        <fullName evidence="2">Uncharacterized protein</fullName>
    </submittedName>
</protein>
<evidence type="ECO:0000313" key="2">
    <source>
        <dbReference type="EMBL" id="GAQ83475.1"/>
    </source>
</evidence>
<feature type="region of interest" description="Disordered" evidence="1">
    <location>
        <begin position="465"/>
        <end position="537"/>
    </location>
</feature>
<gene>
    <name evidence="2" type="ORF">KFL_001500050</name>
</gene>
<reference evidence="2 3" key="1">
    <citation type="journal article" date="2014" name="Nat. Commun.">
        <title>Klebsormidium flaccidum genome reveals primary factors for plant terrestrial adaptation.</title>
        <authorList>
            <person name="Hori K."/>
            <person name="Maruyama F."/>
            <person name="Fujisawa T."/>
            <person name="Togashi T."/>
            <person name="Yamamoto N."/>
            <person name="Seo M."/>
            <person name="Sato S."/>
            <person name="Yamada T."/>
            <person name="Mori H."/>
            <person name="Tajima N."/>
            <person name="Moriyama T."/>
            <person name="Ikeuchi M."/>
            <person name="Watanabe M."/>
            <person name="Wada H."/>
            <person name="Kobayashi K."/>
            <person name="Saito M."/>
            <person name="Masuda T."/>
            <person name="Sasaki-Sekimoto Y."/>
            <person name="Mashiguchi K."/>
            <person name="Awai K."/>
            <person name="Shimojima M."/>
            <person name="Masuda S."/>
            <person name="Iwai M."/>
            <person name="Nobusawa T."/>
            <person name="Narise T."/>
            <person name="Kondo S."/>
            <person name="Saito H."/>
            <person name="Sato R."/>
            <person name="Murakawa M."/>
            <person name="Ihara Y."/>
            <person name="Oshima-Yamada Y."/>
            <person name="Ohtaka K."/>
            <person name="Satoh M."/>
            <person name="Sonobe K."/>
            <person name="Ishii M."/>
            <person name="Ohtani R."/>
            <person name="Kanamori-Sato M."/>
            <person name="Honoki R."/>
            <person name="Miyazaki D."/>
            <person name="Mochizuki H."/>
            <person name="Umetsu J."/>
            <person name="Higashi K."/>
            <person name="Shibata D."/>
            <person name="Kamiya Y."/>
            <person name="Sato N."/>
            <person name="Nakamura Y."/>
            <person name="Tabata S."/>
            <person name="Ida S."/>
            <person name="Kurokawa K."/>
            <person name="Ohta H."/>
        </authorList>
    </citation>
    <scope>NUCLEOTIDE SEQUENCE [LARGE SCALE GENOMIC DNA]</scope>
    <source>
        <strain evidence="2 3">NIES-2285</strain>
    </source>
</reference>
<name>A0A1Y1HXV2_KLENI</name>
<organism evidence="2 3">
    <name type="scientific">Klebsormidium nitens</name>
    <name type="common">Green alga</name>
    <name type="synonym">Ulothrix nitens</name>
    <dbReference type="NCBI Taxonomy" id="105231"/>
    <lineage>
        <taxon>Eukaryota</taxon>
        <taxon>Viridiplantae</taxon>
        <taxon>Streptophyta</taxon>
        <taxon>Klebsormidiophyceae</taxon>
        <taxon>Klebsormidiales</taxon>
        <taxon>Klebsormidiaceae</taxon>
        <taxon>Klebsormidium</taxon>
    </lineage>
</organism>
<accession>A0A1Y1HXV2</accession>
<proteinExistence type="predicted"/>
<evidence type="ECO:0000256" key="1">
    <source>
        <dbReference type="SAM" id="MobiDB-lite"/>
    </source>
</evidence>
<feature type="region of interest" description="Disordered" evidence="1">
    <location>
        <begin position="788"/>
        <end position="897"/>
    </location>
</feature>
<dbReference type="EMBL" id="DF237099">
    <property type="protein sequence ID" value="GAQ83475.1"/>
    <property type="molecule type" value="Genomic_DNA"/>
</dbReference>
<dbReference type="Proteomes" id="UP000054558">
    <property type="component" value="Unassembled WGS sequence"/>
</dbReference>
<feature type="region of interest" description="Disordered" evidence="1">
    <location>
        <begin position="92"/>
        <end position="117"/>
    </location>
</feature>
<feature type="compositionally biased region" description="Basic and acidic residues" evidence="1">
    <location>
        <begin position="792"/>
        <end position="811"/>
    </location>
</feature>
<sequence>MKSPHSESRSEMLLKEGLSRPLWLGDATLEEQIVGTLWGRLAKGLQKDHTGKVQASSAAAVVQEWLLRGGNARALTYAVWCEIVLRTIKASTDGQAPAHSHESSDEDDDMSDDDASEAFHTCRPSVTSDVGVSSQSARGAALKWSVANGTALESGELDAFAVESLRWLHGAWAEYPLEKPDQEADRLRLFAVVKCLGQEALDAEPRGALRTVLEMCPLPALVKLAFADVRERFMGRITGREGQANGDLDVFVEAQAKIGVVSVLQLDRYADVRAGRLEQKKKSAQNVVPLAAAAEQSLRRVDTFPFRAPDPLEVAQLQARVAGAKERGQLYILLSNRLSQGHARASAGLEDGLLVMEWVLDFMEQMLPVCQPEAAVARSICYSVHGVKLAIDTTECREGAEHLIATLDKIERLLADSAVAPERNELALDGRPLSEFEKLNAKYMSNTLTRIDSLPSFLVKKLRLSDNGNPAQAPAAEATDRSSSDDEYMPEVLNPQTPGDDARPIHPSAPAAARASCDGSVTEGDSDSETERPRSLDAAYQGIVARNRDGNGFRAGNGSGNGVVLVSEESLEVANTQSDEPSSPPAWLLRKQRSLGLVPPERTESGLERAWKSTVQIDAGSWEARPLVGLQVKIRRNKSLLEREYLPKASSPSGRALRSRGIAKRPLRSPKKISYLTAAALRGVIKSTEGAPLEEFEGVDFDTDEKAEGGVFRKEKTVAQAFDLETERRAAKIADEMEEDPVTPSFFAARRKGAAVAARLPRSGVRRDWMALKLVRERAAAAAFARRQLAKSQREKERRKAAAEGFVRETSDVSGSFPDGDEQRSNSSMSQYMGDIQPGEWEPTAGGSWPRPSSSSTDSKIRPKRVTFAENCQDRIEDTGRETDAQPNDVGVVDTLC</sequence>
<feature type="compositionally biased region" description="Basic and acidic residues" evidence="1">
    <location>
        <begin position="872"/>
        <end position="884"/>
    </location>
</feature>
<dbReference type="AlphaFoldDB" id="A0A1Y1HXV2"/>
<keyword evidence="3" id="KW-1185">Reference proteome</keyword>
<feature type="compositionally biased region" description="Acidic residues" evidence="1">
    <location>
        <begin position="104"/>
        <end position="116"/>
    </location>
</feature>
<evidence type="ECO:0000313" key="3">
    <source>
        <dbReference type="Proteomes" id="UP000054558"/>
    </source>
</evidence>